<dbReference type="OrthoDB" id="9948142at2"/>
<dbReference type="PATRIC" id="fig|146537.3.peg.1672"/>
<dbReference type="Proteomes" id="UP000053859">
    <property type="component" value="Unassembled WGS sequence"/>
</dbReference>
<organism evidence="1 2">
    <name type="scientific">Streptomyces azureus</name>
    <dbReference type="NCBI Taxonomy" id="146537"/>
    <lineage>
        <taxon>Bacteria</taxon>
        <taxon>Bacillati</taxon>
        <taxon>Actinomycetota</taxon>
        <taxon>Actinomycetes</taxon>
        <taxon>Kitasatosporales</taxon>
        <taxon>Streptomycetaceae</taxon>
        <taxon>Streptomyces</taxon>
    </lineage>
</organism>
<protein>
    <submittedName>
        <fullName evidence="1">Uncharacterized protein</fullName>
    </submittedName>
</protein>
<dbReference type="RefSeq" id="WP_059416115.1">
    <property type="nucleotide sequence ID" value="NZ_DF968221.1"/>
</dbReference>
<accession>A0A0K8PGI2</accession>
<dbReference type="AlphaFoldDB" id="A0A0K8PGI2"/>
<proteinExistence type="predicted"/>
<evidence type="ECO:0000313" key="2">
    <source>
        <dbReference type="Proteomes" id="UP000053859"/>
    </source>
</evidence>
<reference evidence="1" key="1">
    <citation type="journal article" date="2015" name="Genome Announc.">
        <title>Draft Genome Sequence of Thiostrepton-Producing Streptomyces azureus ATCC 14921.</title>
        <authorList>
            <person name="Sakihara K."/>
            <person name="Maeda J."/>
            <person name="Tashiro K."/>
            <person name="Fujino Y."/>
            <person name="Kuhara S."/>
            <person name="Ohshima T."/>
            <person name="Ogata S."/>
            <person name="Doi K."/>
        </authorList>
    </citation>
    <scope>NUCLEOTIDE SEQUENCE [LARGE SCALE GENOMIC DNA]</scope>
    <source>
        <strain evidence="1">ATCC14921</strain>
    </source>
</reference>
<dbReference type="EMBL" id="DF968221">
    <property type="protein sequence ID" value="GAP46848.1"/>
    <property type="molecule type" value="Genomic_DNA"/>
</dbReference>
<sequence length="79" mass="8644">MAFEPDFPEQEIEISWNPQGEATVKLTEMVGDSVRTTTHFGWVQPNDPVLTVDGLNEECVTVKLGRIVGATRAVVEGSL</sequence>
<keyword evidence="2" id="KW-1185">Reference proteome</keyword>
<gene>
    <name evidence="1" type="ORF">SAZU_1585</name>
</gene>
<evidence type="ECO:0000313" key="1">
    <source>
        <dbReference type="EMBL" id="GAP46848.1"/>
    </source>
</evidence>
<name>A0A0K8PGI2_STRAJ</name>